<feature type="region of interest" description="Disordered" evidence="7">
    <location>
        <begin position="1"/>
        <end position="26"/>
    </location>
</feature>
<dbReference type="Gene3D" id="3.40.50.300">
    <property type="entry name" value="P-loop containing nucleotide triphosphate hydrolases"/>
    <property type="match status" value="1"/>
</dbReference>
<feature type="compositionally biased region" description="Low complexity" evidence="7">
    <location>
        <begin position="1"/>
        <end position="22"/>
    </location>
</feature>
<comment type="function">
    <text evidence="6">Binds and transfers iron-sulfur (Fe-S) clusters to target apoproteins. Can hydrolyze ATP.</text>
</comment>
<dbReference type="GO" id="GO:0005524">
    <property type="term" value="F:ATP binding"/>
    <property type="evidence" value="ECO:0007669"/>
    <property type="project" value="UniProtKB-UniRule"/>
</dbReference>
<protein>
    <recommendedName>
        <fullName evidence="6">Iron-sulfur cluster carrier protein</fullName>
    </recommendedName>
</protein>
<gene>
    <name evidence="8" type="ordered locus">Calni_0356</name>
</gene>
<dbReference type="STRING" id="768670.Calni_0356"/>
<dbReference type="HAMAP" id="MF_02040">
    <property type="entry name" value="Mrp_NBP35"/>
    <property type="match status" value="1"/>
</dbReference>
<feature type="binding site" evidence="6">
    <location>
        <begin position="48"/>
        <end position="55"/>
    </location>
    <ligand>
        <name>ATP</name>
        <dbReference type="ChEBI" id="CHEBI:30616"/>
    </ligand>
</feature>
<evidence type="ECO:0000256" key="4">
    <source>
        <dbReference type="ARBA" id="ARBA00023004"/>
    </source>
</evidence>
<dbReference type="GO" id="GO:0005829">
    <property type="term" value="C:cytosol"/>
    <property type="evidence" value="ECO:0007669"/>
    <property type="project" value="TreeGrafter"/>
</dbReference>
<keyword evidence="9" id="KW-1185">Reference proteome</keyword>
<dbReference type="Proteomes" id="UP000007039">
    <property type="component" value="Chromosome"/>
</dbReference>
<dbReference type="eggNOG" id="COG0489">
    <property type="taxonomic scope" value="Bacteria"/>
</dbReference>
<dbReference type="InterPro" id="IPR019591">
    <property type="entry name" value="Mrp/NBP35_ATP-bd"/>
</dbReference>
<comment type="subunit">
    <text evidence="6">Homodimer.</text>
</comment>
<evidence type="ECO:0000313" key="8">
    <source>
        <dbReference type="EMBL" id="ADR18269.1"/>
    </source>
</evidence>
<dbReference type="GO" id="GO:0046872">
    <property type="term" value="F:metal ion binding"/>
    <property type="evidence" value="ECO:0007669"/>
    <property type="project" value="UniProtKB-KW"/>
</dbReference>
<evidence type="ECO:0000256" key="6">
    <source>
        <dbReference type="HAMAP-Rule" id="MF_02040"/>
    </source>
</evidence>
<reference evidence="8 9" key="2">
    <citation type="journal article" date="2011" name="Stand. Genomic Sci.">
        <title>Complete genome sequence of Calditerrivibrio nitroreducens type strain (Yu37-1).</title>
        <authorList>
            <person name="Pitluck S."/>
            <person name="Sikorski J."/>
            <person name="Zeytun A."/>
            <person name="Lapidus A."/>
            <person name="Nolan M."/>
            <person name="Lucas S."/>
            <person name="Hammon N."/>
            <person name="Deshpande S."/>
            <person name="Cheng J.F."/>
            <person name="Tapia R."/>
            <person name="Han C."/>
            <person name="Goodwin L."/>
            <person name="Liolios K."/>
            <person name="Pagani I."/>
            <person name="Ivanova N."/>
            <person name="Mavromatis K."/>
            <person name="Pati A."/>
            <person name="Chen A."/>
            <person name="Palaniappan K."/>
            <person name="Hauser L."/>
            <person name="Chang Y.J."/>
            <person name="Jeffries C.D."/>
            <person name="Detter J.C."/>
            <person name="Brambilla E."/>
            <person name="Djao O.D."/>
            <person name="Rohde M."/>
            <person name="Spring S."/>
            <person name="Goker M."/>
            <person name="Woyke T."/>
            <person name="Bristow J."/>
            <person name="Eisen J.A."/>
            <person name="Markowitz V."/>
            <person name="Hugenholtz P."/>
            <person name="Kyrpides N.C."/>
            <person name="Klenk H.P."/>
            <person name="Land M."/>
        </authorList>
    </citation>
    <scope>NUCLEOTIDE SEQUENCE [LARGE SCALE GENOMIC DNA]</scope>
    <source>
        <strain evidence="9">DSM 19672 / NBRC 101217 / Yu37-1</strain>
    </source>
</reference>
<evidence type="ECO:0000313" key="9">
    <source>
        <dbReference type="Proteomes" id="UP000007039"/>
    </source>
</evidence>
<dbReference type="Pfam" id="PF10609">
    <property type="entry name" value="ParA"/>
    <property type="match status" value="1"/>
</dbReference>
<comment type="similarity">
    <text evidence="6">Belongs to the Mrp/NBP35 ATP-binding proteins family.</text>
</comment>
<dbReference type="AlphaFoldDB" id="E4TK18"/>
<evidence type="ECO:0000256" key="3">
    <source>
        <dbReference type="ARBA" id="ARBA00022840"/>
    </source>
</evidence>
<evidence type="ECO:0000256" key="5">
    <source>
        <dbReference type="ARBA" id="ARBA00023014"/>
    </source>
</evidence>
<dbReference type="OrthoDB" id="9809679at2"/>
<dbReference type="PANTHER" id="PTHR23264">
    <property type="entry name" value="NUCLEOTIDE-BINDING PROTEIN NBP35 YEAST -RELATED"/>
    <property type="match status" value="1"/>
</dbReference>
<name>E4TK18_CALNY</name>
<dbReference type="FunFam" id="3.40.50.300:FF:001119">
    <property type="entry name" value="Iron-sulfur cluster carrier protein"/>
    <property type="match status" value="1"/>
</dbReference>
<evidence type="ECO:0000256" key="2">
    <source>
        <dbReference type="ARBA" id="ARBA00022741"/>
    </source>
</evidence>
<dbReference type="GO" id="GO:0016226">
    <property type="term" value="P:iron-sulfur cluster assembly"/>
    <property type="evidence" value="ECO:0007669"/>
    <property type="project" value="InterPro"/>
</dbReference>
<keyword evidence="1 6" id="KW-0479">Metal-binding</keyword>
<dbReference type="GO" id="GO:0016887">
    <property type="term" value="F:ATP hydrolysis activity"/>
    <property type="evidence" value="ECO:0007669"/>
    <property type="project" value="UniProtKB-UniRule"/>
</dbReference>
<keyword evidence="5 6" id="KW-0411">Iron-sulfur</keyword>
<sequence length="292" mass="31588" precursor="true">MSSCNTNTSCSSCSSSSSCDTSQQEKHTEEMLQNRLKDIKYRLMVMSGKGGVGKSTVTVNLASALVQLGYKVGIIDADIHGPNIPKMLGITEKGARSGVNGIIPFEPLPNLYVMSIGVLLRDDDDAVIWRAPLKHSVIQQFLTDVDWGSLDFLLFDLPPGTGDEPLSVSHILKDVDGSIIVTTPQEVALLDSRKSVNFSKKMNIPVFGIVENMSGFVCPKCGERIDIFKTGGGEKAARELGVPFLGKIPLDPDVVVNGDMGKPYVFQKPQSEVTKAFLDIAKTVVKIVESKN</sequence>
<dbReference type="KEGG" id="cni:Calni_0356"/>
<keyword evidence="6" id="KW-0378">Hydrolase</keyword>
<evidence type="ECO:0000256" key="7">
    <source>
        <dbReference type="SAM" id="MobiDB-lite"/>
    </source>
</evidence>
<dbReference type="InterPro" id="IPR027417">
    <property type="entry name" value="P-loop_NTPase"/>
</dbReference>
<reference key="1">
    <citation type="submission" date="2010-11" db="EMBL/GenBank/DDBJ databases">
        <title>The complete genome of chromosome of Calditerrivibrio nitroreducens DSM 19672.</title>
        <authorList>
            <consortium name="US DOE Joint Genome Institute (JGI-PGF)"/>
            <person name="Lucas S."/>
            <person name="Copeland A."/>
            <person name="Lapidus A."/>
            <person name="Bruce D."/>
            <person name="Goodwin L."/>
            <person name="Pitluck S."/>
            <person name="Kyrpides N."/>
            <person name="Mavromatis K."/>
            <person name="Ivanova N."/>
            <person name="Mikhailova N."/>
            <person name="Zeytun A."/>
            <person name="Brettin T."/>
            <person name="Detter J.C."/>
            <person name="Tapia R."/>
            <person name="Han C."/>
            <person name="Land M."/>
            <person name="Hauser L."/>
            <person name="Markowitz V."/>
            <person name="Cheng J.-F."/>
            <person name="Hugenholtz P."/>
            <person name="Woyke T."/>
            <person name="Wu D."/>
            <person name="Spring S."/>
            <person name="Schroeder M."/>
            <person name="Brambilla E."/>
            <person name="Klenk H.-P."/>
            <person name="Eisen J.A."/>
        </authorList>
    </citation>
    <scope>NUCLEOTIDE SEQUENCE [LARGE SCALE GENOMIC DNA]</scope>
    <source>
        <strain>DSM 19672</strain>
    </source>
</reference>
<dbReference type="InterPro" id="IPR033756">
    <property type="entry name" value="YlxH/NBP35"/>
</dbReference>
<proteinExistence type="inferred from homology"/>
<dbReference type="PANTHER" id="PTHR23264:SF19">
    <property type="entry name" value="CYTOSOLIC FE-S CLUSTER ASSEMBLY FACTOR NUBP2"/>
    <property type="match status" value="1"/>
</dbReference>
<dbReference type="EMBL" id="CP002347">
    <property type="protein sequence ID" value="ADR18269.1"/>
    <property type="molecule type" value="Genomic_DNA"/>
</dbReference>
<keyword evidence="4 6" id="KW-0408">Iron</keyword>
<keyword evidence="3 6" id="KW-0067">ATP-binding</keyword>
<organism evidence="8 9">
    <name type="scientific">Calditerrivibrio nitroreducens (strain DSM 19672 / NBRC 101217 / Yu37-1)</name>
    <dbReference type="NCBI Taxonomy" id="768670"/>
    <lineage>
        <taxon>Bacteria</taxon>
        <taxon>Pseudomonadati</taxon>
        <taxon>Deferribacterota</taxon>
        <taxon>Deferribacteres</taxon>
        <taxon>Deferribacterales</taxon>
        <taxon>Calditerrivibrionaceae</taxon>
    </lineage>
</organism>
<dbReference type="HOGENOM" id="CLU_024839_0_1_0"/>
<evidence type="ECO:0000256" key="1">
    <source>
        <dbReference type="ARBA" id="ARBA00022723"/>
    </source>
</evidence>
<dbReference type="SUPFAM" id="SSF52540">
    <property type="entry name" value="P-loop containing nucleoside triphosphate hydrolases"/>
    <property type="match status" value="1"/>
</dbReference>
<dbReference type="CDD" id="cd02037">
    <property type="entry name" value="Mrp_NBP35"/>
    <property type="match status" value="1"/>
</dbReference>
<accession>E4TK18</accession>
<keyword evidence="2 6" id="KW-0547">Nucleotide-binding</keyword>
<dbReference type="RefSeq" id="WP_013450485.1">
    <property type="nucleotide sequence ID" value="NC_014758.1"/>
</dbReference>
<dbReference type="GO" id="GO:0051536">
    <property type="term" value="F:iron-sulfur cluster binding"/>
    <property type="evidence" value="ECO:0007669"/>
    <property type="project" value="UniProtKB-UniRule"/>
</dbReference>
<dbReference type="GO" id="GO:0140663">
    <property type="term" value="F:ATP-dependent FeS chaperone activity"/>
    <property type="evidence" value="ECO:0007669"/>
    <property type="project" value="InterPro"/>
</dbReference>